<comment type="caution">
    <text evidence="2">The sequence shown here is derived from an EMBL/GenBank/DDBJ whole genome shotgun (WGS) entry which is preliminary data.</text>
</comment>
<evidence type="ECO:0000313" key="3">
    <source>
        <dbReference type="Proteomes" id="UP000822688"/>
    </source>
</evidence>
<dbReference type="InterPro" id="IPR013216">
    <property type="entry name" value="Methyltransf_11"/>
</dbReference>
<sequence length="343" mass="38419">MLKSGILPVACAHAFPANCFICCSHWIDGRAFRIALYCSSFTTWLLTSLFEASLQLLEVVASCMRYSQDGAFCSSNPDEMGKETDELFVKQAEVYRRARPRCPVEVISYFASLTPSHELAWDVGTGNGQAAAMISKHFKKVVATDVAEEQLRYAEQRPNITYSATPRTLSKDDLTHIVGPEGSVDLVLVVEALHWFDLENFYSNVRHVLRKPGGVIAATVYPARPKVATSVDKVLDEFYTTIEHYWAPQVFQYVEPVPGYQDLPFPFAPVVQNKGAPKFEVTVDANLEEFLEYLRSWSAVQTAVDHGEDPLNERQKKLFADAWGAPETVRCLKWPLTVLVGTV</sequence>
<keyword evidence="3" id="KW-1185">Reference proteome</keyword>
<dbReference type="PANTHER" id="PTHR45180:SF1">
    <property type="entry name" value="OS01G0307686 PROTEIN"/>
    <property type="match status" value="1"/>
</dbReference>
<feature type="domain" description="Methyltransferase type 11" evidence="1">
    <location>
        <begin position="122"/>
        <end position="216"/>
    </location>
</feature>
<evidence type="ECO:0000313" key="2">
    <source>
        <dbReference type="EMBL" id="KAG0563204.1"/>
    </source>
</evidence>
<dbReference type="CDD" id="cd02440">
    <property type="entry name" value="AdoMet_MTases"/>
    <property type="match status" value="1"/>
</dbReference>
<dbReference type="InterPro" id="IPR029063">
    <property type="entry name" value="SAM-dependent_MTases_sf"/>
</dbReference>
<evidence type="ECO:0000259" key="1">
    <source>
        <dbReference type="Pfam" id="PF08241"/>
    </source>
</evidence>
<reference evidence="2" key="1">
    <citation type="submission" date="2020-06" db="EMBL/GenBank/DDBJ databases">
        <title>WGS assembly of Ceratodon purpureus strain R40.</title>
        <authorList>
            <person name="Carey S.B."/>
            <person name="Jenkins J."/>
            <person name="Shu S."/>
            <person name="Lovell J.T."/>
            <person name="Sreedasyam A."/>
            <person name="Maumus F."/>
            <person name="Tiley G.P."/>
            <person name="Fernandez-Pozo N."/>
            <person name="Barry K."/>
            <person name="Chen C."/>
            <person name="Wang M."/>
            <person name="Lipzen A."/>
            <person name="Daum C."/>
            <person name="Saski C.A."/>
            <person name="Payton A.C."/>
            <person name="Mcbreen J.C."/>
            <person name="Conrad R.E."/>
            <person name="Kollar L.M."/>
            <person name="Olsson S."/>
            <person name="Huttunen S."/>
            <person name="Landis J.B."/>
            <person name="Wickett N.J."/>
            <person name="Johnson M.G."/>
            <person name="Rensing S.A."/>
            <person name="Grimwood J."/>
            <person name="Schmutz J."/>
            <person name="Mcdaniel S.F."/>
        </authorList>
    </citation>
    <scope>NUCLEOTIDE SEQUENCE</scope>
    <source>
        <strain evidence="2">R40</strain>
    </source>
</reference>
<dbReference type="PANTHER" id="PTHR45180">
    <property type="entry name" value="OS01G0307686 PROTEIN"/>
    <property type="match status" value="1"/>
</dbReference>
<dbReference type="GO" id="GO:0008757">
    <property type="term" value="F:S-adenosylmethionine-dependent methyltransferase activity"/>
    <property type="evidence" value="ECO:0007669"/>
    <property type="project" value="InterPro"/>
</dbReference>
<name>A0A8T0GYK4_CERPU</name>
<dbReference type="EMBL" id="CM026429">
    <property type="protein sequence ID" value="KAG0563204.1"/>
    <property type="molecule type" value="Genomic_DNA"/>
</dbReference>
<gene>
    <name evidence="2" type="ORF">KC19_8G011600</name>
</gene>
<dbReference type="AlphaFoldDB" id="A0A8T0GYK4"/>
<proteinExistence type="predicted"/>
<dbReference type="SUPFAM" id="SSF53335">
    <property type="entry name" value="S-adenosyl-L-methionine-dependent methyltransferases"/>
    <property type="match status" value="1"/>
</dbReference>
<dbReference type="Pfam" id="PF08241">
    <property type="entry name" value="Methyltransf_11"/>
    <property type="match status" value="1"/>
</dbReference>
<dbReference type="Gene3D" id="3.40.50.150">
    <property type="entry name" value="Vaccinia Virus protein VP39"/>
    <property type="match status" value="1"/>
</dbReference>
<accession>A0A8T0GYK4</accession>
<dbReference type="Proteomes" id="UP000822688">
    <property type="component" value="Chromosome 8"/>
</dbReference>
<protein>
    <recommendedName>
        <fullName evidence="1">Methyltransferase type 11 domain-containing protein</fullName>
    </recommendedName>
</protein>
<dbReference type="Gene3D" id="1.10.10.2560">
    <property type="match status" value="1"/>
</dbReference>
<organism evidence="2 3">
    <name type="scientific">Ceratodon purpureus</name>
    <name type="common">Fire moss</name>
    <name type="synonym">Dicranum purpureum</name>
    <dbReference type="NCBI Taxonomy" id="3225"/>
    <lineage>
        <taxon>Eukaryota</taxon>
        <taxon>Viridiplantae</taxon>
        <taxon>Streptophyta</taxon>
        <taxon>Embryophyta</taxon>
        <taxon>Bryophyta</taxon>
        <taxon>Bryophytina</taxon>
        <taxon>Bryopsida</taxon>
        <taxon>Dicranidae</taxon>
        <taxon>Pseudoditrichales</taxon>
        <taxon>Ditrichaceae</taxon>
        <taxon>Ceratodon</taxon>
    </lineage>
</organism>